<feature type="transmembrane region" description="Helical" evidence="2">
    <location>
        <begin position="20"/>
        <end position="40"/>
    </location>
</feature>
<evidence type="ECO:0000256" key="2">
    <source>
        <dbReference type="SAM" id="Phobius"/>
    </source>
</evidence>
<dbReference type="SUPFAM" id="SSF81606">
    <property type="entry name" value="PP2C-like"/>
    <property type="match status" value="1"/>
</dbReference>
<gene>
    <name evidence="4" type="ORF">KI387_030565</name>
</gene>
<evidence type="ECO:0000313" key="5">
    <source>
        <dbReference type="Proteomes" id="UP000824469"/>
    </source>
</evidence>
<proteinExistence type="predicted"/>
<evidence type="ECO:0000256" key="1">
    <source>
        <dbReference type="SAM" id="MobiDB-lite"/>
    </source>
</evidence>
<feature type="region of interest" description="Disordered" evidence="1">
    <location>
        <begin position="119"/>
        <end position="166"/>
    </location>
</feature>
<dbReference type="InterPro" id="IPR036457">
    <property type="entry name" value="PPM-type-like_dom_sf"/>
</dbReference>
<keyword evidence="2" id="KW-1133">Transmembrane helix</keyword>
<comment type="caution">
    <text evidence="4">The sequence shown here is derived from an EMBL/GenBank/DDBJ whole genome shotgun (WGS) entry which is preliminary data.</text>
</comment>
<dbReference type="CDD" id="cd00143">
    <property type="entry name" value="PP2Cc"/>
    <property type="match status" value="1"/>
</dbReference>
<feature type="non-terminal residue" evidence="4">
    <location>
        <position position="203"/>
    </location>
</feature>
<sequence>MTISLNERMRWAVSKLLVDVLLIWNGYHVGGFLAMSRALGDRFLKRYVISELEVTCADRTHEDECLILASDALWDVLSNVSTCEVARKCLAGYRPHRSKGITEDNPVGATAALLTKLPLGRRSGDKNSSPLFETSGKTEESNEEPFSRTSDQEQECPIESHEQASPITVENLASGINVRDSILQNAVSQTEPSKKDPIVQLDS</sequence>
<dbReference type="PROSITE" id="PS51746">
    <property type="entry name" value="PPM_2"/>
    <property type="match status" value="1"/>
</dbReference>
<dbReference type="InterPro" id="IPR015655">
    <property type="entry name" value="PP2C"/>
</dbReference>
<organism evidence="4 5">
    <name type="scientific">Taxus chinensis</name>
    <name type="common">Chinese yew</name>
    <name type="synonym">Taxus wallichiana var. chinensis</name>
    <dbReference type="NCBI Taxonomy" id="29808"/>
    <lineage>
        <taxon>Eukaryota</taxon>
        <taxon>Viridiplantae</taxon>
        <taxon>Streptophyta</taxon>
        <taxon>Embryophyta</taxon>
        <taxon>Tracheophyta</taxon>
        <taxon>Spermatophyta</taxon>
        <taxon>Pinopsida</taxon>
        <taxon>Pinidae</taxon>
        <taxon>Conifers II</taxon>
        <taxon>Cupressales</taxon>
        <taxon>Taxaceae</taxon>
        <taxon>Taxus</taxon>
    </lineage>
</organism>
<keyword evidence="5" id="KW-1185">Reference proteome</keyword>
<dbReference type="InterPro" id="IPR001932">
    <property type="entry name" value="PPM-type_phosphatase-like_dom"/>
</dbReference>
<dbReference type="GO" id="GO:0004722">
    <property type="term" value="F:protein serine/threonine phosphatase activity"/>
    <property type="evidence" value="ECO:0007669"/>
    <property type="project" value="InterPro"/>
</dbReference>
<name>A0AA38FDP9_TAXCH</name>
<keyword evidence="2" id="KW-0812">Transmembrane</keyword>
<reference evidence="4 5" key="1">
    <citation type="journal article" date="2021" name="Nat. Plants">
        <title>The Taxus genome provides insights into paclitaxel biosynthesis.</title>
        <authorList>
            <person name="Xiong X."/>
            <person name="Gou J."/>
            <person name="Liao Q."/>
            <person name="Li Y."/>
            <person name="Zhou Q."/>
            <person name="Bi G."/>
            <person name="Li C."/>
            <person name="Du R."/>
            <person name="Wang X."/>
            <person name="Sun T."/>
            <person name="Guo L."/>
            <person name="Liang H."/>
            <person name="Lu P."/>
            <person name="Wu Y."/>
            <person name="Zhang Z."/>
            <person name="Ro D.K."/>
            <person name="Shang Y."/>
            <person name="Huang S."/>
            <person name="Yan J."/>
        </authorList>
    </citation>
    <scope>NUCLEOTIDE SEQUENCE [LARGE SCALE GENOMIC DNA]</scope>
    <source>
        <strain evidence="4">Ta-2019</strain>
    </source>
</reference>
<accession>A0AA38FDP9</accession>
<dbReference type="AlphaFoldDB" id="A0AA38FDP9"/>
<feature type="domain" description="PPM-type phosphatase" evidence="3">
    <location>
        <begin position="1"/>
        <end position="134"/>
    </location>
</feature>
<evidence type="ECO:0000259" key="3">
    <source>
        <dbReference type="PROSITE" id="PS51746"/>
    </source>
</evidence>
<protein>
    <recommendedName>
        <fullName evidence="3">PPM-type phosphatase domain-containing protein</fullName>
    </recommendedName>
</protein>
<keyword evidence="2" id="KW-0472">Membrane</keyword>
<dbReference type="Gene3D" id="3.60.40.10">
    <property type="entry name" value="PPM-type phosphatase domain"/>
    <property type="match status" value="1"/>
</dbReference>
<dbReference type="Pfam" id="PF00481">
    <property type="entry name" value="PP2C"/>
    <property type="match status" value="1"/>
</dbReference>
<feature type="region of interest" description="Disordered" evidence="1">
    <location>
        <begin position="184"/>
        <end position="203"/>
    </location>
</feature>
<dbReference type="Proteomes" id="UP000824469">
    <property type="component" value="Unassembled WGS sequence"/>
</dbReference>
<dbReference type="PANTHER" id="PTHR47992">
    <property type="entry name" value="PROTEIN PHOSPHATASE"/>
    <property type="match status" value="1"/>
</dbReference>
<evidence type="ECO:0000313" key="4">
    <source>
        <dbReference type="EMBL" id="KAH9298883.1"/>
    </source>
</evidence>
<dbReference type="EMBL" id="JAHRHJ020000010">
    <property type="protein sequence ID" value="KAH9298883.1"/>
    <property type="molecule type" value="Genomic_DNA"/>
</dbReference>